<dbReference type="AlphaFoldDB" id="I0ALT1"/>
<dbReference type="STRING" id="945713.IALB_2235"/>
<dbReference type="PANTHER" id="PTHR43690">
    <property type="entry name" value="NARDILYSIN"/>
    <property type="match status" value="1"/>
</dbReference>
<dbReference type="Pfam" id="PF05193">
    <property type="entry name" value="Peptidase_M16_C"/>
    <property type="match status" value="1"/>
</dbReference>
<dbReference type="InterPro" id="IPR050626">
    <property type="entry name" value="Peptidase_M16"/>
</dbReference>
<reference evidence="8 9" key="1">
    <citation type="journal article" date="2012" name="Front. Microbiol.">
        <title>Complete genome of Ignavibacterium album, a metabolically versatile, flagellated, facultative anaerobe from the phylum Chlorobi.</title>
        <authorList>
            <person name="Liu Z."/>
            <person name="Frigaard N.-U."/>
            <person name="Vogl K."/>
            <person name="Iino T."/>
            <person name="Ohkuma M."/>
            <person name="Overmann J."/>
            <person name="Bryant D.A."/>
        </authorList>
    </citation>
    <scope>NUCLEOTIDE SEQUENCE [LARGE SCALE GENOMIC DNA]</scope>
    <source>
        <strain evidence="9">DSM 19864 / JCM 16511 / NBRC 101810 / Mat9-16</strain>
    </source>
</reference>
<dbReference type="EMBL" id="CP003418">
    <property type="protein sequence ID" value="AFH49938.1"/>
    <property type="molecule type" value="Genomic_DNA"/>
</dbReference>
<dbReference type="GO" id="GO:0008237">
    <property type="term" value="F:metallopeptidase activity"/>
    <property type="evidence" value="ECO:0007669"/>
    <property type="project" value="UniProtKB-KW"/>
</dbReference>
<keyword evidence="5" id="KW-0482">Metalloprotease</keyword>
<sequence>MSLFNLTYTKTKLKNGLEVILHKDSSLPLVAVNIWYKVGSANERKGKTGLAHLFEHMMFQGSENVPKEMHFKYIQEAGGILNGSTSFDRTNYYEKLPSNAIEIPLWLESDRMGFLLNALDEEKLENQKSVVINERLERYDNQPYGLSWEILVKNLFPKNHPYSWPTIGFKEDIESFNLEDVKNFFKSFYSPSNATLVVAGDITESETLQLIEKYFAEIPSYETPASPIAPDFQLNEKIFIEHKDNVQLPRLYLAFPTVKSYEPKDAELEILSDILSGSKNSRLNKRLVIDEMIAQDVTAFQFSGKFGGMFMIISTAKPGVEISDLKKKILEELSLISSNGISEKELTKTRNGIKSNFISAMQNLDNIADHLNHYNFYINEPNSFEWDLNRYMLIQTTDIKLVCNELLNKNYLELNIIPKEK</sequence>
<evidence type="ECO:0000259" key="7">
    <source>
        <dbReference type="Pfam" id="PF05193"/>
    </source>
</evidence>
<protein>
    <submittedName>
        <fullName evidence="8">Putative Zn-dependent peptidase</fullName>
    </submittedName>
</protein>
<accession>I0ALT1</accession>
<dbReference type="Proteomes" id="UP000007394">
    <property type="component" value="Chromosome"/>
</dbReference>
<keyword evidence="4" id="KW-0862">Zinc</keyword>
<feature type="domain" description="Peptidase M16 C-terminal" evidence="7">
    <location>
        <begin position="175"/>
        <end position="352"/>
    </location>
</feature>
<dbReference type="RefSeq" id="WP_014561087.1">
    <property type="nucleotide sequence ID" value="NC_017464.1"/>
</dbReference>
<keyword evidence="9" id="KW-1185">Reference proteome</keyword>
<dbReference type="HOGENOM" id="CLU_009902_1_1_10"/>
<dbReference type="GO" id="GO:0006508">
    <property type="term" value="P:proteolysis"/>
    <property type="evidence" value="ECO:0007669"/>
    <property type="project" value="UniProtKB-KW"/>
</dbReference>
<evidence type="ECO:0000256" key="2">
    <source>
        <dbReference type="ARBA" id="ARBA00022670"/>
    </source>
</evidence>
<evidence type="ECO:0000256" key="1">
    <source>
        <dbReference type="ARBA" id="ARBA00007261"/>
    </source>
</evidence>
<keyword evidence="2" id="KW-0645">Protease</keyword>
<dbReference type="SUPFAM" id="SSF63411">
    <property type="entry name" value="LuxS/MPP-like metallohydrolase"/>
    <property type="match status" value="2"/>
</dbReference>
<dbReference type="InterPro" id="IPR007863">
    <property type="entry name" value="Peptidase_M16_C"/>
</dbReference>
<dbReference type="KEGG" id="ial:IALB_2235"/>
<evidence type="ECO:0000313" key="9">
    <source>
        <dbReference type="Proteomes" id="UP000007394"/>
    </source>
</evidence>
<evidence type="ECO:0000256" key="4">
    <source>
        <dbReference type="ARBA" id="ARBA00022833"/>
    </source>
</evidence>
<dbReference type="InterPro" id="IPR011765">
    <property type="entry name" value="Pept_M16_N"/>
</dbReference>
<dbReference type="GO" id="GO:0046872">
    <property type="term" value="F:metal ion binding"/>
    <property type="evidence" value="ECO:0007669"/>
    <property type="project" value="InterPro"/>
</dbReference>
<evidence type="ECO:0000259" key="6">
    <source>
        <dbReference type="Pfam" id="PF00675"/>
    </source>
</evidence>
<comment type="similarity">
    <text evidence="1">Belongs to the peptidase M16 family.</text>
</comment>
<name>I0ALT1_IGNAJ</name>
<evidence type="ECO:0000256" key="3">
    <source>
        <dbReference type="ARBA" id="ARBA00022801"/>
    </source>
</evidence>
<evidence type="ECO:0000256" key="5">
    <source>
        <dbReference type="ARBA" id="ARBA00023049"/>
    </source>
</evidence>
<organism evidence="8 9">
    <name type="scientific">Ignavibacterium album (strain DSM 19864 / JCM 16511 / NBRC 101810 / Mat9-16)</name>
    <dbReference type="NCBI Taxonomy" id="945713"/>
    <lineage>
        <taxon>Bacteria</taxon>
        <taxon>Pseudomonadati</taxon>
        <taxon>Ignavibacteriota</taxon>
        <taxon>Ignavibacteria</taxon>
        <taxon>Ignavibacteriales</taxon>
        <taxon>Ignavibacteriaceae</taxon>
        <taxon>Ignavibacterium</taxon>
    </lineage>
</organism>
<proteinExistence type="inferred from homology"/>
<dbReference type="PANTHER" id="PTHR43690:SF35">
    <property type="entry name" value="NON-CATALYTIC MEMBER OF PEPTIDASE SUBFAMILY M16B-RELATED"/>
    <property type="match status" value="1"/>
</dbReference>
<feature type="domain" description="Peptidase M16 N-terminal" evidence="6">
    <location>
        <begin position="19"/>
        <end position="143"/>
    </location>
</feature>
<dbReference type="InterPro" id="IPR011249">
    <property type="entry name" value="Metalloenz_LuxS/M16"/>
</dbReference>
<dbReference type="Pfam" id="PF00675">
    <property type="entry name" value="Peptidase_M16"/>
    <property type="match status" value="1"/>
</dbReference>
<keyword evidence="3" id="KW-0378">Hydrolase</keyword>
<dbReference type="Gene3D" id="3.30.830.10">
    <property type="entry name" value="Metalloenzyme, LuxS/M16 peptidase-like"/>
    <property type="match status" value="2"/>
</dbReference>
<dbReference type="eggNOG" id="COG0612">
    <property type="taxonomic scope" value="Bacteria"/>
</dbReference>
<evidence type="ECO:0000313" key="8">
    <source>
        <dbReference type="EMBL" id="AFH49938.1"/>
    </source>
</evidence>
<gene>
    <name evidence="8" type="ordered locus">IALB_2235</name>
</gene>